<evidence type="ECO:0000259" key="3">
    <source>
        <dbReference type="Pfam" id="PF17919"/>
    </source>
</evidence>
<dbReference type="PANTHER" id="PTHR37984:SF5">
    <property type="entry name" value="PROTEIN NYNRIN-LIKE"/>
    <property type="match status" value="1"/>
</dbReference>
<dbReference type="STRING" id="1194695.A0A5A7V1D1"/>
<keyword evidence="2" id="KW-1133">Transmembrane helix</keyword>
<evidence type="ECO:0000313" key="6">
    <source>
        <dbReference type="Proteomes" id="UP000321393"/>
    </source>
</evidence>
<dbReference type="GO" id="GO:0003824">
    <property type="term" value="F:catalytic activity"/>
    <property type="evidence" value="ECO:0007669"/>
    <property type="project" value="UniProtKB-KW"/>
</dbReference>
<protein>
    <submittedName>
        <fullName evidence="4">Ty3-gypsy retrotransposon protein</fullName>
    </submittedName>
</protein>
<sequence>MCKGVKLKLNKLWIVADFLVVKLGSVDLFLGMQWLNSTGTMKKKTWEEEDQEFLLEMQYYEIESEEDYDEEIGIKGDEEDLPMIKALLKRYNDIFNVPKELSPKRSIDHHILTLPEQKSINVRPYKYGHAQKEEIEKLVTKMLKAELLDELHGAKVFSKLLKSWYHQIRMKEEDIEKITFKTHEGHYKFLVMSFDLTDAPITFQSLMNQGVEADKDKVKSMVNWPQPKDVIGLRGFLDLMGYYRRFIGVAFEQLKAAMTTIPVLALPDWSLPFVIETDASYFGLGVLLSRNGHPIAFFSQKLSSRAQTKSIYEREFMAIVLVGQKWRHYLLGRKFTIISD</sequence>
<evidence type="ECO:0000313" key="5">
    <source>
        <dbReference type="EMBL" id="TYK03806.1"/>
    </source>
</evidence>
<comment type="caution">
    <text evidence="4">The sequence shown here is derived from an EMBL/GenBank/DDBJ whole genome shotgun (WGS) entry which is preliminary data.</text>
</comment>
<feature type="domain" description="Reverse transcriptase/retrotransposon-derived protein RNase H-like" evidence="3">
    <location>
        <begin position="250"/>
        <end position="337"/>
    </location>
</feature>
<dbReference type="InterPro" id="IPR043502">
    <property type="entry name" value="DNA/RNA_pol_sf"/>
</dbReference>
<proteinExistence type="predicted"/>
<dbReference type="EMBL" id="SSTE01005078">
    <property type="protein sequence ID" value="KAA0061134.1"/>
    <property type="molecule type" value="Genomic_DNA"/>
</dbReference>
<evidence type="ECO:0000256" key="2">
    <source>
        <dbReference type="SAM" id="Phobius"/>
    </source>
</evidence>
<dbReference type="InterPro" id="IPR041577">
    <property type="entry name" value="RT_RNaseH_2"/>
</dbReference>
<name>A0A5A7V1D1_CUCMM</name>
<evidence type="ECO:0000313" key="7">
    <source>
        <dbReference type="Proteomes" id="UP000321947"/>
    </source>
</evidence>
<dbReference type="PANTHER" id="PTHR37984">
    <property type="entry name" value="PROTEIN CBG26694"/>
    <property type="match status" value="1"/>
</dbReference>
<dbReference type="Pfam" id="PF17919">
    <property type="entry name" value="RT_RNaseH_2"/>
    <property type="match status" value="1"/>
</dbReference>
<accession>A0A5A7V1D1</accession>
<evidence type="ECO:0000313" key="4">
    <source>
        <dbReference type="EMBL" id="KAA0061134.1"/>
    </source>
</evidence>
<dbReference type="Proteomes" id="UP000321947">
    <property type="component" value="Unassembled WGS sequence"/>
</dbReference>
<keyword evidence="2" id="KW-0472">Membrane</keyword>
<dbReference type="SUPFAM" id="SSF56672">
    <property type="entry name" value="DNA/RNA polymerases"/>
    <property type="match status" value="1"/>
</dbReference>
<dbReference type="InterPro" id="IPR043128">
    <property type="entry name" value="Rev_trsase/Diguanyl_cyclase"/>
</dbReference>
<dbReference type="InterPro" id="IPR050951">
    <property type="entry name" value="Retrovirus_Pol_polyprotein"/>
</dbReference>
<dbReference type="AlphaFoldDB" id="A0A5A7V1D1"/>
<gene>
    <name evidence="5" type="ORF">E5676_scaffold863G001950</name>
    <name evidence="4" type="ORF">E6C27_scaffold348G00510</name>
</gene>
<dbReference type="EMBL" id="SSTD01014872">
    <property type="protein sequence ID" value="TYK03806.1"/>
    <property type="molecule type" value="Genomic_DNA"/>
</dbReference>
<feature type="transmembrane region" description="Helical" evidence="2">
    <location>
        <begin position="12"/>
        <end position="35"/>
    </location>
</feature>
<reference evidence="6 7" key="1">
    <citation type="submission" date="2019-08" db="EMBL/GenBank/DDBJ databases">
        <title>Draft genome sequences of two oriental melons (Cucumis melo L. var makuwa).</title>
        <authorList>
            <person name="Kwon S.-Y."/>
        </authorList>
    </citation>
    <scope>NUCLEOTIDE SEQUENCE [LARGE SCALE GENOMIC DNA]</scope>
    <source>
        <strain evidence="7">cv. Chang Bougi</strain>
        <strain evidence="6">cv. SW 3</strain>
        <tissue evidence="4">Leaf</tissue>
    </source>
</reference>
<evidence type="ECO:0000256" key="1">
    <source>
        <dbReference type="ARBA" id="ARBA00023268"/>
    </source>
</evidence>
<dbReference type="Proteomes" id="UP000321393">
    <property type="component" value="Unassembled WGS sequence"/>
</dbReference>
<dbReference type="Gene3D" id="3.30.70.270">
    <property type="match status" value="2"/>
</dbReference>
<organism evidence="4 6">
    <name type="scientific">Cucumis melo var. makuwa</name>
    <name type="common">Oriental melon</name>
    <dbReference type="NCBI Taxonomy" id="1194695"/>
    <lineage>
        <taxon>Eukaryota</taxon>
        <taxon>Viridiplantae</taxon>
        <taxon>Streptophyta</taxon>
        <taxon>Embryophyta</taxon>
        <taxon>Tracheophyta</taxon>
        <taxon>Spermatophyta</taxon>
        <taxon>Magnoliopsida</taxon>
        <taxon>eudicotyledons</taxon>
        <taxon>Gunneridae</taxon>
        <taxon>Pentapetalae</taxon>
        <taxon>rosids</taxon>
        <taxon>fabids</taxon>
        <taxon>Cucurbitales</taxon>
        <taxon>Cucurbitaceae</taxon>
        <taxon>Benincaseae</taxon>
        <taxon>Cucumis</taxon>
    </lineage>
</organism>
<keyword evidence="2" id="KW-0812">Transmembrane</keyword>
<dbReference type="OrthoDB" id="1909920at2759"/>
<keyword evidence="1" id="KW-0511">Multifunctional enzyme</keyword>
<dbReference type="Gene3D" id="3.10.10.10">
    <property type="entry name" value="HIV Type 1 Reverse Transcriptase, subunit A, domain 1"/>
    <property type="match status" value="1"/>
</dbReference>